<dbReference type="Gene3D" id="2.160.20.10">
    <property type="entry name" value="Single-stranded right-handed beta-helix, Pectin lyase-like"/>
    <property type="match status" value="1"/>
</dbReference>
<accession>A0A5B9E9L6</accession>
<dbReference type="SUPFAM" id="SSF51126">
    <property type="entry name" value="Pectin lyase-like"/>
    <property type="match status" value="1"/>
</dbReference>
<evidence type="ECO:0000256" key="3">
    <source>
        <dbReference type="ARBA" id="ARBA00023085"/>
    </source>
</evidence>
<evidence type="ECO:0000313" key="7">
    <source>
        <dbReference type="Proteomes" id="UP000321820"/>
    </source>
</evidence>
<protein>
    <submittedName>
        <fullName evidence="6">Pectin esterase</fullName>
    </submittedName>
</protein>
<evidence type="ECO:0000313" key="6">
    <source>
        <dbReference type="EMBL" id="QEE28334.1"/>
    </source>
</evidence>
<reference evidence="6 7" key="1">
    <citation type="submission" date="2019-08" db="EMBL/GenBank/DDBJ databases">
        <title>Complete genome sequence of Terriglobus albidus strain ORNL.</title>
        <authorList>
            <person name="Podar M."/>
        </authorList>
    </citation>
    <scope>NUCLEOTIDE SEQUENCE [LARGE SCALE GENOMIC DNA]</scope>
    <source>
        <strain evidence="6 7">ORNL</strain>
    </source>
</reference>
<dbReference type="InterPro" id="IPR012334">
    <property type="entry name" value="Pectin_lyas_fold"/>
</dbReference>
<dbReference type="OrthoDB" id="9804686at2"/>
<dbReference type="Pfam" id="PF01095">
    <property type="entry name" value="Pectinesterase"/>
    <property type="match status" value="2"/>
</dbReference>
<dbReference type="InterPro" id="IPR000070">
    <property type="entry name" value="Pectinesterase_cat"/>
</dbReference>
<dbReference type="InterPro" id="IPR011050">
    <property type="entry name" value="Pectin_lyase_fold/virulence"/>
</dbReference>
<dbReference type="RefSeq" id="WP_147647524.1">
    <property type="nucleotide sequence ID" value="NZ_CP042806.1"/>
</dbReference>
<keyword evidence="2" id="KW-0378">Hydrolase</keyword>
<proteinExistence type="inferred from homology"/>
<gene>
    <name evidence="6" type="ORF">FTW19_10190</name>
</gene>
<evidence type="ECO:0000256" key="4">
    <source>
        <dbReference type="SAM" id="SignalP"/>
    </source>
</evidence>
<feature type="domain" description="Pectinesterase catalytic" evidence="5">
    <location>
        <begin position="188"/>
        <end position="314"/>
    </location>
</feature>
<name>A0A5B9E9L6_9BACT</name>
<dbReference type="GO" id="GO:0030599">
    <property type="term" value="F:pectinesterase activity"/>
    <property type="evidence" value="ECO:0007669"/>
    <property type="project" value="InterPro"/>
</dbReference>
<evidence type="ECO:0000256" key="1">
    <source>
        <dbReference type="ARBA" id="ARBA00008891"/>
    </source>
</evidence>
<keyword evidence="4" id="KW-0732">Signal</keyword>
<dbReference type="KEGG" id="talb:FTW19_10190"/>
<dbReference type="EMBL" id="CP042806">
    <property type="protein sequence ID" value="QEE28334.1"/>
    <property type="molecule type" value="Genomic_DNA"/>
</dbReference>
<dbReference type="PANTHER" id="PTHR31321">
    <property type="entry name" value="ACYL-COA THIOESTER HYDROLASE YBHC-RELATED"/>
    <property type="match status" value="1"/>
</dbReference>
<dbReference type="AlphaFoldDB" id="A0A5B9E9L6"/>
<keyword evidence="3" id="KW-0063">Aspartyl esterase</keyword>
<keyword evidence="7" id="KW-1185">Reference proteome</keyword>
<feature type="chain" id="PRO_5022811435" evidence="4">
    <location>
        <begin position="23"/>
        <end position="354"/>
    </location>
</feature>
<comment type="similarity">
    <text evidence="1">Belongs to the pectinesterase family.</text>
</comment>
<dbReference type="Proteomes" id="UP000321820">
    <property type="component" value="Chromosome"/>
</dbReference>
<evidence type="ECO:0000256" key="2">
    <source>
        <dbReference type="ARBA" id="ARBA00022801"/>
    </source>
</evidence>
<sequence>MNVCRLAAHLLIVAACTSPALAAGSLKTLTVAQQGKADFRTVQEAVDHAPAEGAIIRIAPGKYREKIHISTQNIELIGTGKQPQDVVLSWNDSAKSAGGTGKSGSVSVDADGFAAENLTIENTWELEHERLEEGSQAVALLMSSDKAVLDRVRLLGAQDTLYANSRTCHDNLPKDGSAPAPGRTACLASRQYFHDCYIEGHVDYIFGDAKAVFDHCELHSRHHDTVMLTAQSKHFPEEDSGYYFLHCRITGQDVGDKVVLGRPWRDYSTVLFYDTDVEQKIAADGWSEWSGRLKTSNYREYKSHGPGVNGGHRIVSYPPLSPDEEKFWTPSELLGSPDRWDPVAGVARLRKLVH</sequence>
<dbReference type="GO" id="GO:0042545">
    <property type="term" value="P:cell wall modification"/>
    <property type="evidence" value="ECO:0007669"/>
    <property type="project" value="InterPro"/>
</dbReference>
<organism evidence="6 7">
    <name type="scientific">Terriglobus albidus</name>
    <dbReference type="NCBI Taxonomy" id="1592106"/>
    <lineage>
        <taxon>Bacteria</taxon>
        <taxon>Pseudomonadati</taxon>
        <taxon>Acidobacteriota</taxon>
        <taxon>Terriglobia</taxon>
        <taxon>Terriglobales</taxon>
        <taxon>Acidobacteriaceae</taxon>
        <taxon>Terriglobus</taxon>
    </lineage>
</organism>
<dbReference type="PROSITE" id="PS51257">
    <property type="entry name" value="PROKAR_LIPOPROTEIN"/>
    <property type="match status" value="1"/>
</dbReference>
<evidence type="ECO:0000259" key="5">
    <source>
        <dbReference type="Pfam" id="PF01095"/>
    </source>
</evidence>
<dbReference type="PANTHER" id="PTHR31321:SF57">
    <property type="entry name" value="PECTINESTERASE 53-RELATED"/>
    <property type="match status" value="1"/>
</dbReference>
<feature type="domain" description="Pectinesterase catalytic" evidence="5">
    <location>
        <begin position="29"/>
        <end position="166"/>
    </location>
</feature>
<dbReference type="GO" id="GO:0009279">
    <property type="term" value="C:cell outer membrane"/>
    <property type="evidence" value="ECO:0007669"/>
    <property type="project" value="TreeGrafter"/>
</dbReference>
<feature type="signal peptide" evidence="4">
    <location>
        <begin position="1"/>
        <end position="22"/>
    </location>
</feature>